<evidence type="ECO:0000256" key="1">
    <source>
        <dbReference type="SAM" id="SignalP"/>
    </source>
</evidence>
<comment type="caution">
    <text evidence="2">The sequence shown here is derived from an EMBL/GenBank/DDBJ whole genome shotgun (WGS) entry which is preliminary data.</text>
</comment>
<keyword evidence="1" id="KW-0732">Signal</keyword>
<feature type="chain" id="PRO_5043340406" evidence="1">
    <location>
        <begin position="22"/>
        <end position="192"/>
    </location>
</feature>
<organism evidence="2 3">
    <name type="scientific">Symbiochloris irregularis</name>
    <dbReference type="NCBI Taxonomy" id="706552"/>
    <lineage>
        <taxon>Eukaryota</taxon>
        <taxon>Viridiplantae</taxon>
        <taxon>Chlorophyta</taxon>
        <taxon>core chlorophytes</taxon>
        <taxon>Trebouxiophyceae</taxon>
        <taxon>Trebouxiales</taxon>
        <taxon>Trebouxiaceae</taxon>
        <taxon>Symbiochloris</taxon>
    </lineage>
</organism>
<dbReference type="AlphaFoldDB" id="A0AAW1PRS3"/>
<dbReference type="EMBL" id="JALJOQ010000006">
    <property type="protein sequence ID" value="KAK9812445.1"/>
    <property type="molecule type" value="Genomic_DNA"/>
</dbReference>
<name>A0AAW1PRS3_9CHLO</name>
<feature type="signal peptide" evidence="1">
    <location>
        <begin position="1"/>
        <end position="21"/>
    </location>
</feature>
<dbReference type="Proteomes" id="UP001465755">
    <property type="component" value="Unassembled WGS sequence"/>
</dbReference>
<reference evidence="2 3" key="1">
    <citation type="journal article" date="2024" name="Nat. Commun.">
        <title>Phylogenomics reveals the evolutionary origins of lichenization in chlorophyte algae.</title>
        <authorList>
            <person name="Puginier C."/>
            <person name="Libourel C."/>
            <person name="Otte J."/>
            <person name="Skaloud P."/>
            <person name="Haon M."/>
            <person name="Grisel S."/>
            <person name="Petersen M."/>
            <person name="Berrin J.G."/>
            <person name="Delaux P.M."/>
            <person name="Dal Grande F."/>
            <person name="Keller J."/>
        </authorList>
    </citation>
    <scope>NUCLEOTIDE SEQUENCE [LARGE SCALE GENOMIC DNA]</scope>
    <source>
        <strain evidence="2 3">SAG 2036</strain>
    </source>
</reference>
<evidence type="ECO:0000313" key="3">
    <source>
        <dbReference type="Proteomes" id="UP001465755"/>
    </source>
</evidence>
<accession>A0AAW1PRS3</accession>
<keyword evidence="3" id="KW-1185">Reference proteome</keyword>
<evidence type="ECO:0000313" key="2">
    <source>
        <dbReference type="EMBL" id="KAK9812445.1"/>
    </source>
</evidence>
<gene>
    <name evidence="2" type="ORF">WJX73_000340</name>
</gene>
<protein>
    <submittedName>
        <fullName evidence="2">Uncharacterized protein</fullName>
    </submittedName>
</protein>
<proteinExistence type="predicted"/>
<sequence length="192" mass="18928">MARLTQSFWLCVALCCTSALAARELRQTSTGADGPSANLASLLAAVPPSNFVTLIPFAPAPGPGALAPEIAPLGAEIGAAQAPAAAPAKASGKTYVPTSDPACLYPTSGDCSSLQSTYPSAKACPQATTTSIQNAAKQGKFNSAIASNQASAPPLFGSSIFGNSPSTSGSNSIFGNSGGLSFPSFPGFPGTG</sequence>